<proteinExistence type="predicted"/>
<accession>A0ACB8BEV1</accession>
<protein>
    <submittedName>
        <fullName evidence="1">Uncharacterized protein</fullName>
    </submittedName>
</protein>
<reference evidence="1" key="1">
    <citation type="journal article" date="2021" name="New Phytol.">
        <title>Evolutionary innovations through gain and loss of genes in the ectomycorrhizal Boletales.</title>
        <authorList>
            <person name="Wu G."/>
            <person name="Miyauchi S."/>
            <person name="Morin E."/>
            <person name="Kuo A."/>
            <person name="Drula E."/>
            <person name="Varga T."/>
            <person name="Kohler A."/>
            <person name="Feng B."/>
            <person name="Cao Y."/>
            <person name="Lipzen A."/>
            <person name="Daum C."/>
            <person name="Hundley H."/>
            <person name="Pangilinan J."/>
            <person name="Johnson J."/>
            <person name="Barry K."/>
            <person name="LaButti K."/>
            <person name="Ng V."/>
            <person name="Ahrendt S."/>
            <person name="Min B."/>
            <person name="Choi I.G."/>
            <person name="Park H."/>
            <person name="Plett J.M."/>
            <person name="Magnuson J."/>
            <person name="Spatafora J.W."/>
            <person name="Nagy L.G."/>
            <person name="Henrissat B."/>
            <person name="Grigoriev I.V."/>
            <person name="Yang Z.L."/>
            <person name="Xu J."/>
            <person name="Martin F.M."/>
        </authorList>
    </citation>
    <scope>NUCLEOTIDE SEQUENCE</scope>
    <source>
        <strain evidence="1">KUC20120723A-06</strain>
    </source>
</reference>
<dbReference type="EMBL" id="MU266431">
    <property type="protein sequence ID" value="KAH7924194.1"/>
    <property type="molecule type" value="Genomic_DNA"/>
</dbReference>
<organism evidence="1 2">
    <name type="scientific">Leucogyrophana mollusca</name>
    <dbReference type="NCBI Taxonomy" id="85980"/>
    <lineage>
        <taxon>Eukaryota</taxon>
        <taxon>Fungi</taxon>
        <taxon>Dikarya</taxon>
        <taxon>Basidiomycota</taxon>
        <taxon>Agaricomycotina</taxon>
        <taxon>Agaricomycetes</taxon>
        <taxon>Agaricomycetidae</taxon>
        <taxon>Boletales</taxon>
        <taxon>Boletales incertae sedis</taxon>
        <taxon>Leucogyrophana</taxon>
    </lineage>
</organism>
<keyword evidence="2" id="KW-1185">Reference proteome</keyword>
<gene>
    <name evidence="1" type="ORF">BV22DRAFT_527075</name>
</gene>
<evidence type="ECO:0000313" key="1">
    <source>
        <dbReference type="EMBL" id="KAH7924194.1"/>
    </source>
</evidence>
<dbReference type="Proteomes" id="UP000790709">
    <property type="component" value="Unassembled WGS sequence"/>
</dbReference>
<comment type="caution">
    <text evidence="1">The sequence shown here is derived from an EMBL/GenBank/DDBJ whole genome shotgun (WGS) entry which is preliminary data.</text>
</comment>
<evidence type="ECO:0000313" key="2">
    <source>
        <dbReference type="Proteomes" id="UP000790709"/>
    </source>
</evidence>
<name>A0ACB8BEV1_9AGAM</name>
<sequence>MHRRVVAAVVPQIWRGQKPWNAENALPDEGTTERDVTVLGNRRTLNHNLEVDTNDHSRPSRPLWRRMSSPGASSVLSGSSADEHERLRMSPESMRRNSLLGSVPEEDGPNASVQFPQPDEDNLGNELEDEEWELEQNGLYSGSYSRFVAMYSFVPATVLVAFTLLGLLPGLIWPISGSASHYPPGFPHPLPEIVLSASMFSLAHLLRVPLFSLCSFLLRPAAAALLSTLLHVLLTNLLRLAALALLQVRHTMDHPVPTWQDPAFRTVWWLALNISEVLVALVQAYGQIGLYRDVMVPEGRAHEFLERLKNDNVRMSDVGDSYAFQDSRQVLNETRDVEEDLPAPRPAWRSETVLGSQIDRDFDQLLAFKSREELEEIYGLPVVKIPIFISCLQRFNSIILSLGLTLLLSSSYLRSPLSLPASDYSQTHSTAYSYTPISATLPLVLVVHTSLAMLYTPSVLPRIGVHTAAYVGVLAGLMSFFAGLAAWGALS</sequence>